<evidence type="ECO:0000313" key="3">
    <source>
        <dbReference type="EMBL" id="CAG8697173.1"/>
    </source>
</evidence>
<accession>A0ABN7UXI8</accession>
<dbReference type="Proteomes" id="UP000789901">
    <property type="component" value="Unassembled WGS sequence"/>
</dbReference>
<evidence type="ECO:0000256" key="1">
    <source>
        <dbReference type="SAM" id="MobiDB-lite"/>
    </source>
</evidence>
<comment type="caution">
    <text evidence="3">The sequence shown here is derived from an EMBL/GenBank/DDBJ whole genome shotgun (WGS) entry which is preliminary data.</text>
</comment>
<name>A0ABN7UXI8_GIGMA</name>
<keyword evidence="2" id="KW-0732">Signal</keyword>
<feature type="signal peptide" evidence="2">
    <location>
        <begin position="1"/>
        <end position="24"/>
    </location>
</feature>
<feature type="chain" id="PRO_5046925223" evidence="2">
    <location>
        <begin position="25"/>
        <end position="103"/>
    </location>
</feature>
<gene>
    <name evidence="3" type="ORF">GMARGA_LOCUS11887</name>
</gene>
<reference evidence="3 4" key="1">
    <citation type="submission" date="2021-06" db="EMBL/GenBank/DDBJ databases">
        <authorList>
            <person name="Kallberg Y."/>
            <person name="Tangrot J."/>
            <person name="Rosling A."/>
        </authorList>
    </citation>
    <scope>NUCLEOTIDE SEQUENCE [LARGE SCALE GENOMIC DNA]</scope>
    <source>
        <strain evidence="3 4">120-4 pot B 10/14</strain>
    </source>
</reference>
<sequence length="103" mass="11692">MKHIILSLCILITLIAILATSVSMDTLNYELSPQDNEPEDHEHTPTAGGFSYQPNYQESDVGEVPSGNYSMKKIQDQKNSEDVFGNVDTLRVFEYKVRERLRA</sequence>
<keyword evidence="4" id="KW-1185">Reference proteome</keyword>
<dbReference type="EMBL" id="CAJVQB010007107">
    <property type="protein sequence ID" value="CAG8697173.1"/>
    <property type="molecule type" value="Genomic_DNA"/>
</dbReference>
<evidence type="ECO:0000313" key="4">
    <source>
        <dbReference type="Proteomes" id="UP000789901"/>
    </source>
</evidence>
<organism evidence="3 4">
    <name type="scientific">Gigaspora margarita</name>
    <dbReference type="NCBI Taxonomy" id="4874"/>
    <lineage>
        <taxon>Eukaryota</taxon>
        <taxon>Fungi</taxon>
        <taxon>Fungi incertae sedis</taxon>
        <taxon>Mucoromycota</taxon>
        <taxon>Glomeromycotina</taxon>
        <taxon>Glomeromycetes</taxon>
        <taxon>Diversisporales</taxon>
        <taxon>Gigasporaceae</taxon>
        <taxon>Gigaspora</taxon>
    </lineage>
</organism>
<proteinExistence type="predicted"/>
<feature type="region of interest" description="Disordered" evidence="1">
    <location>
        <begin position="30"/>
        <end position="67"/>
    </location>
</feature>
<protein>
    <submittedName>
        <fullName evidence="3">32458_t:CDS:1</fullName>
    </submittedName>
</protein>
<evidence type="ECO:0000256" key="2">
    <source>
        <dbReference type="SAM" id="SignalP"/>
    </source>
</evidence>